<evidence type="ECO:0000259" key="11">
    <source>
        <dbReference type="PROSITE" id="PS50104"/>
    </source>
</evidence>
<gene>
    <name evidence="12" type="ORF">PVL29_024823</name>
</gene>
<dbReference type="GO" id="GO:0005634">
    <property type="term" value="C:nucleus"/>
    <property type="evidence" value="ECO:0007669"/>
    <property type="project" value="UniProtKB-SubCell"/>
</dbReference>
<comment type="subcellular location">
    <subcellularLocation>
        <location evidence="2">Cytoplasm</location>
    </subcellularLocation>
    <subcellularLocation>
        <location evidence="1">Nucleus</location>
    </subcellularLocation>
</comment>
<keyword evidence="4" id="KW-0963">Cytoplasm</keyword>
<dbReference type="Gene3D" id="3.40.50.10140">
    <property type="entry name" value="Toll/interleukin-1 receptor homology (TIR) domain"/>
    <property type="match status" value="1"/>
</dbReference>
<protein>
    <recommendedName>
        <fullName evidence="3">ADP-ribosyl cyclase/cyclic ADP-ribose hydrolase</fullName>
        <ecNumber evidence="3">3.2.2.6</ecNumber>
    </recommendedName>
</protein>
<reference evidence="12 13" key="1">
    <citation type="journal article" date="2023" name="BMC Biotechnol.">
        <title>Vitis rotundifolia cv Carlos genome sequencing.</title>
        <authorList>
            <person name="Huff M."/>
            <person name="Hulse-Kemp A."/>
            <person name="Scheffler B."/>
            <person name="Youngblood R."/>
            <person name="Simpson S."/>
            <person name="Babiker E."/>
            <person name="Staton M."/>
        </authorList>
    </citation>
    <scope>NUCLEOTIDE SEQUENCE [LARGE SCALE GENOMIC DNA]</scope>
    <source>
        <tissue evidence="12">Leaf</tissue>
    </source>
</reference>
<evidence type="ECO:0000256" key="3">
    <source>
        <dbReference type="ARBA" id="ARBA00011982"/>
    </source>
</evidence>
<evidence type="ECO:0000256" key="6">
    <source>
        <dbReference type="ARBA" id="ARBA00023027"/>
    </source>
</evidence>
<comment type="catalytic activity">
    <reaction evidence="8">
        <text>NAD(+) + H2O = ADP-D-ribose + nicotinamide + H(+)</text>
        <dbReference type="Rhea" id="RHEA:16301"/>
        <dbReference type="ChEBI" id="CHEBI:15377"/>
        <dbReference type="ChEBI" id="CHEBI:15378"/>
        <dbReference type="ChEBI" id="CHEBI:17154"/>
        <dbReference type="ChEBI" id="CHEBI:57540"/>
        <dbReference type="ChEBI" id="CHEBI:57967"/>
        <dbReference type="EC" id="3.2.2.6"/>
    </reaction>
    <physiologicalReaction direction="left-to-right" evidence="8">
        <dbReference type="Rhea" id="RHEA:16302"/>
    </physiologicalReaction>
</comment>
<evidence type="ECO:0000313" key="12">
    <source>
        <dbReference type="EMBL" id="KAJ9676024.1"/>
    </source>
</evidence>
<dbReference type="AlphaFoldDB" id="A0AA38YSX6"/>
<dbReference type="Proteomes" id="UP001168098">
    <property type="component" value="Unassembled WGS sequence"/>
</dbReference>
<feature type="region of interest" description="Disordered" evidence="10">
    <location>
        <begin position="1"/>
        <end position="29"/>
    </location>
</feature>
<comment type="caution">
    <text evidence="12">The sequence shown here is derived from an EMBL/GenBank/DDBJ whole genome shotgun (WGS) entry which is preliminary data.</text>
</comment>
<dbReference type="PANTHER" id="PTHR32009:SF39">
    <property type="entry name" value="TIR DOMAIN-CONTAINING PROTEIN"/>
    <property type="match status" value="1"/>
</dbReference>
<dbReference type="PROSITE" id="PS50104">
    <property type="entry name" value="TIR"/>
    <property type="match status" value="1"/>
</dbReference>
<proteinExistence type="inferred from homology"/>
<dbReference type="PANTHER" id="PTHR32009">
    <property type="entry name" value="TMV RESISTANCE PROTEIN N-LIKE"/>
    <property type="match status" value="1"/>
</dbReference>
<dbReference type="GO" id="GO:0005737">
    <property type="term" value="C:cytoplasm"/>
    <property type="evidence" value="ECO:0007669"/>
    <property type="project" value="UniProtKB-SubCell"/>
</dbReference>
<evidence type="ECO:0000256" key="2">
    <source>
        <dbReference type="ARBA" id="ARBA00004496"/>
    </source>
</evidence>
<comment type="similarity">
    <text evidence="9">Belongs to the disease resistance TIR-NB-LRR family.</text>
</comment>
<feature type="domain" description="TIR" evidence="11">
    <location>
        <begin position="32"/>
        <end position="182"/>
    </location>
</feature>
<dbReference type="GO" id="GO:0007165">
    <property type="term" value="P:signal transduction"/>
    <property type="evidence" value="ECO:0007669"/>
    <property type="project" value="InterPro"/>
</dbReference>
<dbReference type="FunFam" id="3.40.50.10140:FF:000007">
    <property type="entry name" value="Disease resistance protein (TIR-NBS-LRR class)"/>
    <property type="match status" value="1"/>
</dbReference>
<dbReference type="GO" id="GO:0061809">
    <property type="term" value="F:NAD+ nucleosidase activity, cyclic ADP-ribose generating"/>
    <property type="evidence" value="ECO:0007669"/>
    <property type="project" value="UniProtKB-EC"/>
</dbReference>
<dbReference type="GO" id="GO:0043068">
    <property type="term" value="P:positive regulation of programmed cell death"/>
    <property type="evidence" value="ECO:0007669"/>
    <property type="project" value="UniProtKB-ARBA"/>
</dbReference>
<sequence>MASTSNSSKRPFSSSTSNSKRPFSSSSSNSKWTYDVFLSFRGKDTRNSFTAHLYWALDRGNIKTFRDNEELPRGEEIAPELLKAIEGSRISIIVFSKTYAHSKWCLDELVKIMECEKEKGQKVFPIFYHVEPSEVRNQTGIYGEAFNNHERNADEKKKKKIEEWRTALRKAGNLSGFHLQDR</sequence>
<evidence type="ECO:0000313" key="13">
    <source>
        <dbReference type="Proteomes" id="UP001168098"/>
    </source>
</evidence>
<dbReference type="GO" id="GO:0050832">
    <property type="term" value="P:defense response to fungus"/>
    <property type="evidence" value="ECO:0007669"/>
    <property type="project" value="UniProtKB-ARBA"/>
</dbReference>
<name>A0AA38YSX6_VITRO</name>
<dbReference type="SUPFAM" id="SSF52200">
    <property type="entry name" value="Toll/Interleukin receptor TIR domain"/>
    <property type="match status" value="1"/>
</dbReference>
<dbReference type="SMART" id="SM00255">
    <property type="entry name" value="TIR"/>
    <property type="match status" value="1"/>
</dbReference>
<dbReference type="InterPro" id="IPR035897">
    <property type="entry name" value="Toll_tir_struct_dom_sf"/>
</dbReference>
<evidence type="ECO:0000256" key="9">
    <source>
        <dbReference type="ARBA" id="ARBA00061488"/>
    </source>
</evidence>
<evidence type="ECO:0000256" key="7">
    <source>
        <dbReference type="ARBA" id="ARBA00023242"/>
    </source>
</evidence>
<dbReference type="EC" id="3.2.2.6" evidence="3"/>
<keyword evidence="6" id="KW-0520">NAD</keyword>
<keyword evidence="7" id="KW-0539">Nucleus</keyword>
<evidence type="ECO:0000256" key="5">
    <source>
        <dbReference type="ARBA" id="ARBA00022801"/>
    </source>
</evidence>
<dbReference type="EMBL" id="JARBHA010000018">
    <property type="protein sequence ID" value="KAJ9676024.1"/>
    <property type="molecule type" value="Genomic_DNA"/>
</dbReference>
<evidence type="ECO:0000256" key="1">
    <source>
        <dbReference type="ARBA" id="ARBA00004123"/>
    </source>
</evidence>
<dbReference type="InterPro" id="IPR000157">
    <property type="entry name" value="TIR_dom"/>
</dbReference>
<keyword evidence="5" id="KW-0378">Hydrolase</keyword>
<accession>A0AA38YSX6</accession>
<evidence type="ECO:0000256" key="8">
    <source>
        <dbReference type="ARBA" id="ARBA00047304"/>
    </source>
</evidence>
<evidence type="ECO:0000256" key="4">
    <source>
        <dbReference type="ARBA" id="ARBA00022490"/>
    </source>
</evidence>
<dbReference type="Pfam" id="PF01582">
    <property type="entry name" value="TIR"/>
    <property type="match status" value="1"/>
</dbReference>
<evidence type="ECO:0000256" key="10">
    <source>
        <dbReference type="SAM" id="MobiDB-lite"/>
    </source>
</evidence>
<organism evidence="12 13">
    <name type="scientific">Vitis rotundifolia</name>
    <name type="common">Muscadine grape</name>
    <dbReference type="NCBI Taxonomy" id="103349"/>
    <lineage>
        <taxon>Eukaryota</taxon>
        <taxon>Viridiplantae</taxon>
        <taxon>Streptophyta</taxon>
        <taxon>Embryophyta</taxon>
        <taxon>Tracheophyta</taxon>
        <taxon>Spermatophyta</taxon>
        <taxon>Magnoliopsida</taxon>
        <taxon>eudicotyledons</taxon>
        <taxon>Gunneridae</taxon>
        <taxon>Pentapetalae</taxon>
        <taxon>rosids</taxon>
        <taxon>Vitales</taxon>
        <taxon>Vitaceae</taxon>
        <taxon>Viteae</taxon>
        <taxon>Vitis</taxon>
    </lineage>
</organism>
<keyword evidence="13" id="KW-1185">Reference proteome</keyword>